<evidence type="ECO:0000313" key="2">
    <source>
        <dbReference type="Proteomes" id="UP000199101"/>
    </source>
</evidence>
<dbReference type="AlphaFoldDB" id="A0A1C3VY14"/>
<dbReference type="OrthoDB" id="8157772at2"/>
<dbReference type="EMBL" id="FMAG01000004">
    <property type="protein sequence ID" value="SCB32576.1"/>
    <property type="molecule type" value="Genomic_DNA"/>
</dbReference>
<organism evidence="1 2">
    <name type="scientific">Rhizobium multihospitium</name>
    <dbReference type="NCBI Taxonomy" id="410764"/>
    <lineage>
        <taxon>Bacteria</taxon>
        <taxon>Pseudomonadati</taxon>
        <taxon>Pseudomonadota</taxon>
        <taxon>Alphaproteobacteria</taxon>
        <taxon>Hyphomicrobiales</taxon>
        <taxon>Rhizobiaceae</taxon>
        <taxon>Rhizobium/Agrobacterium group</taxon>
        <taxon>Rhizobium</taxon>
    </lineage>
</organism>
<reference evidence="2" key="1">
    <citation type="submission" date="2016-08" db="EMBL/GenBank/DDBJ databases">
        <authorList>
            <person name="Varghese N."/>
            <person name="Submissions Spin"/>
        </authorList>
    </citation>
    <scope>NUCLEOTIDE SEQUENCE [LARGE SCALE GENOMIC DNA]</scope>
    <source>
        <strain evidence="2">HAMBI 2975</strain>
    </source>
</reference>
<proteinExistence type="predicted"/>
<dbReference type="RefSeq" id="WP_092713142.1">
    <property type="nucleotide sequence ID" value="NZ_FMAG01000004.1"/>
</dbReference>
<protein>
    <submittedName>
        <fullName evidence="1">Uncharacterized protein</fullName>
    </submittedName>
</protein>
<name>A0A1C3VY14_9HYPH</name>
<gene>
    <name evidence="1" type="ORF">GA0061103_4481</name>
</gene>
<accession>A0A1C3VY14</accession>
<sequence length="215" mass="22684">MSEQPSIHMGHGQMVDIVGKGADKWEIAFSEAGVTDYKAPPLNEIEADAIDLSGKIHPLAISAGPDGSTVVASGRVEGAYRVRVRVWHGTHFHTREAYLPGAAPIDAVVGPNGGSVAGFDDDLKVEVKPIDPATWELFFIKGGAAIEPPEAEAVVVQAIGPRAEDYQIRNLKTATSGTGKALIVEGKIKDAVYARISVTRAGKEAVRSIPVLLAN</sequence>
<keyword evidence="2" id="KW-1185">Reference proteome</keyword>
<dbReference type="Proteomes" id="UP000199101">
    <property type="component" value="Unassembled WGS sequence"/>
</dbReference>
<evidence type="ECO:0000313" key="1">
    <source>
        <dbReference type="EMBL" id="SCB32576.1"/>
    </source>
</evidence>